<dbReference type="SUPFAM" id="SSF53474">
    <property type="entry name" value="alpha/beta-Hydrolases"/>
    <property type="match status" value="1"/>
</dbReference>
<sequence>MAINCVDEERLTADEMTELGNRLNDAAPFLDTGRSPATQDGCEFWPSEPTLGFPYATDIEGLPEVLVTSTTGDPVTPHDGGISLAETLGARLLTVDGNQHGSIISRNECVDGVVADYLVNLELPDEGTRCAL</sequence>
<dbReference type="EMBL" id="SOHM01000011">
    <property type="protein sequence ID" value="TFD92723.1"/>
    <property type="molecule type" value="Genomic_DNA"/>
</dbReference>
<keyword evidence="3" id="KW-1185">Reference proteome</keyword>
<feature type="domain" description="Peptidase S33 tripeptidyl aminopeptidase-like C-terminal" evidence="1">
    <location>
        <begin position="29"/>
        <end position="130"/>
    </location>
</feature>
<dbReference type="OrthoDB" id="4447445at2"/>
<evidence type="ECO:0000259" key="1">
    <source>
        <dbReference type="Pfam" id="PF08386"/>
    </source>
</evidence>
<protein>
    <recommendedName>
        <fullName evidence="1">Peptidase S33 tripeptidyl aminopeptidase-like C-terminal domain-containing protein</fullName>
    </recommendedName>
</protein>
<name>A0A4R9BX05_9MICO</name>
<evidence type="ECO:0000313" key="3">
    <source>
        <dbReference type="Proteomes" id="UP000298468"/>
    </source>
</evidence>
<dbReference type="InterPro" id="IPR029058">
    <property type="entry name" value="AB_hydrolase_fold"/>
</dbReference>
<organism evidence="2 3">
    <name type="scientific">Cryobacterium lactosi</name>
    <dbReference type="NCBI Taxonomy" id="1259202"/>
    <lineage>
        <taxon>Bacteria</taxon>
        <taxon>Bacillati</taxon>
        <taxon>Actinomycetota</taxon>
        <taxon>Actinomycetes</taxon>
        <taxon>Micrococcales</taxon>
        <taxon>Microbacteriaceae</taxon>
        <taxon>Cryobacterium</taxon>
    </lineage>
</organism>
<dbReference type="Pfam" id="PF08386">
    <property type="entry name" value="Abhydrolase_4"/>
    <property type="match status" value="1"/>
</dbReference>
<dbReference type="InterPro" id="IPR013595">
    <property type="entry name" value="Pept_S33_TAP-like_C"/>
</dbReference>
<evidence type="ECO:0000313" key="2">
    <source>
        <dbReference type="EMBL" id="TFD92723.1"/>
    </source>
</evidence>
<reference evidence="2 3" key="1">
    <citation type="submission" date="2019-03" db="EMBL/GenBank/DDBJ databases">
        <title>Genomics of glacier-inhabiting Cryobacterium strains.</title>
        <authorList>
            <person name="Liu Q."/>
            <person name="Xin Y.-H."/>
        </authorList>
    </citation>
    <scope>NUCLEOTIDE SEQUENCE [LARGE SCALE GENOMIC DNA]</scope>
    <source>
        <strain evidence="2 3">Sr59</strain>
    </source>
</reference>
<comment type="caution">
    <text evidence="2">The sequence shown here is derived from an EMBL/GenBank/DDBJ whole genome shotgun (WGS) entry which is preliminary data.</text>
</comment>
<gene>
    <name evidence="2" type="ORF">E3T61_06370</name>
</gene>
<dbReference type="Proteomes" id="UP000298468">
    <property type="component" value="Unassembled WGS sequence"/>
</dbReference>
<accession>A0A4R9BX05</accession>
<dbReference type="AlphaFoldDB" id="A0A4R9BX05"/>
<proteinExistence type="predicted"/>
<dbReference type="RefSeq" id="WP_134640057.1">
    <property type="nucleotide sequence ID" value="NZ_SOHM01000011.1"/>
</dbReference>